<comment type="caution">
    <text evidence="1">The sequence shown here is derived from an EMBL/GenBank/DDBJ whole genome shotgun (WGS) entry which is preliminary data.</text>
</comment>
<sequence>MMRTGAFSFQTTPGRPSKVAALIPLRNFSQALRAIVRSYHLNFVSTSSLLHRSEETTPRALLVLMRSHAAADLEGRTEQMGGWCACILLVETRHLQSVWHTYRYTQILGQDRLIVEARAVSVPPGDMYKCRTVKHSYHGYRHRNDVQRGCNSVVDYMKRDTATSTDEKIFTSAEYSIDQCLCKMVHRFPPEL</sequence>
<proteinExistence type="predicted"/>
<dbReference type="AlphaFoldDB" id="A0A9P7RSZ7"/>
<gene>
    <name evidence="1" type="ORF">E1B28_010806</name>
</gene>
<evidence type="ECO:0000313" key="1">
    <source>
        <dbReference type="EMBL" id="KAG7089097.1"/>
    </source>
</evidence>
<organism evidence="1 2">
    <name type="scientific">Marasmius oreades</name>
    <name type="common">fairy-ring Marasmius</name>
    <dbReference type="NCBI Taxonomy" id="181124"/>
    <lineage>
        <taxon>Eukaryota</taxon>
        <taxon>Fungi</taxon>
        <taxon>Dikarya</taxon>
        <taxon>Basidiomycota</taxon>
        <taxon>Agaricomycotina</taxon>
        <taxon>Agaricomycetes</taxon>
        <taxon>Agaricomycetidae</taxon>
        <taxon>Agaricales</taxon>
        <taxon>Marasmiineae</taxon>
        <taxon>Marasmiaceae</taxon>
        <taxon>Marasmius</taxon>
    </lineage>
</organism>
<dbReference type="EMBL" id="CM032187">
    <property type="protein sequence ID" value="KAG7089097.1"/>
    <property type="molecule type" value="Genomic_DNA"/>
</dbReference>
<evidence type="ECO:0000313" key="2">
    <source>
        <dbReference type="Proteomes" id="UP001049176"/>
    </source>
</evidence>
<dbReference type="KEGG" id="more:E1B28_010806"/>
<dbReference type="Proteomes" id="UP001049176">
    <property type="component" value="Chromosome 7"/>
</dbReference>
<keyword evidence="2" id="KW-1185">Reference proteome</keyword>
<reference evidence="1" key="1">
    <citation type="journal article" date="2021" name="Genome Biol. Evol.">
        <title>The assembled and annotated genome of the fairy-ring fungus Marasmius oreades.</title>
        <authorList>
            <person name="Hiltunen M."/>
            <person name="Ament-Velasquez S.L."/>
            <person name="Johannesson H."/>
        </authorList>
    </citation>
    <scope>NUCLEOTIDE SEQUENCE</scope>
    <source>
        <strain evidence="1">03SP1</strain>
    </source>
</reference>
<name>A0A9P7RSZ7_9AGAR</name>
<dbReference type="RefSeq" id="XP_043005567.1">
    <property type="nucleotide sequence ID" value="XM_043155785.1"/>
</dbReference>
<protein>
    <submittedName>
        <fullName evidence="1">Uncharacterized protein</fullName>
    </submittedName>
</protein>
<accession>A0A9P7RSZ7</accession>
<dbReference type="GeneID" id="66079881"/>